<evidence type="ECO:0000259" key="2">
    <source>
        <dbReference type="Pfam" id="PF26348"/>
    </source>
</evidence>
<evidence type="ECO:0000313" key="3">
    <source>
        <dbReference type="EMBL" id="MBK9984031.1"/>
    </source>
</evidence>
<feature type="domain" description="ScoMcrA-like SRA" evidence="2">
    <location>
        <begin position="10"/>
        <end position="134"/>
    </location>
</feature>
<protein>
    <submittedName>
        <fullName evidence="3">HNH endonuclease</fullName>
    </submittedName>
</protein>
<gene>
    <name evidence="3" type="ORF">IPP15_16960</name>
</gene>
<accession>A0A9D7SXH7</accession>
<keyword evidence="3" id="KW-0378">Hydrolase</keyword>
<dbReference type="GO" id="GO:0004519">
    <property type="term" value="F:endonuclease activity"/>
    <property type="evidence" value="ECO:0007669"/>
    <property type="project" value="UniProtKB-KW"/>
</dbReference>
<evidence type="ECO:0000313" key="4">
    <source>
        <dbReference type="Proteomes" id="UP000808337"/>
    </source>
</evidence>
<dbReference type="Pfam" id="PF26348">
    <property type="entry name" value="SRA_ScoMcrA"/>
    <property type="match status" value="1"/>
</dbReference>
<dbReference type="Pfam" id="PF13391">
    <property type="entry name" value="HNH_2"/>
    <property type="match status" value="1"/>
</dbReference>
<comment type="caution">
    <text evidence="3">The sequence shown here is derived from an EMBL/GenBank/DDBJ whole genome shotgun (WGS) entry which is preliminary data.</text>
</comment>
<keyword evidence="3" id="KW-0255">Endonuclease</keyword>
<feature type="domain" description="HNH nuclease" evidence="1">
    <location>
        <begin position="197"/>
        <end position="249"/>
    </location>
</feature>
<dbReference type="InterPro" id="IPR003615">
    <property type="entry name" value="HNH_nuc"/>
</dbReference>
<dbReference type="AlphaFoldDB" id="A0A9D7SXH7"/>
<reference evidence="3 4" key="1">
    <citation type="submission" date="2020-10" db="EMBL/GenBank/DDBJ databases">
        <title>Connecting structure to function with the recovery of over 1000 high-quality activated sludge metagenome-assembled genomes encoding full-length rRNA genes using long-read sequencing.</title>
        <authorList>
            <person name="Singleton C.M."/>
            <person name="Petriglieri F."/>
            <person name="Kristensen J.M."/>
            <person name="Kirkegaard R.H."/>
            <person name="Michaelsen T.Y."/>
            <person name="Andersen M.H."/>
            <person name="Karst S.M."/>
            <person name="Dueholm M.S."/>
            <person name="Nielsen P.H."/>
            <person name="Albertsen M."/>
        </authorList>
    </citation>
    <scope>NUCLEOTIDE SEQUENCE [LARGE SCALE GENOMIC DNA]</scope>
    <source>
        <strain evidence="3">Ribe_18-Q3-R11-54_MAXAC.273</strain>
    </source>
</reference>
<proteinExistence type="predicted"/>
<sequence length="298" mass="34330">MDQLPFIPNQVYNRRSSIHAMYGGNQQSGISSSSTFPYIFIFSGKTGHQHGYHDSWLNPSVFSYTGEGQIGDMEFTRGNLALKDHKQKGKRVFLFESEGRGFAKFICEVEVFDADYLEGVDTAGKPRIAIVFFFNRKGVQLPIQPHLFSHPERIGRKSYVEYELKPPNETERKGLVTSRVGQGFFRNCILHRWEYKCAVTGFEKRDVLIASHILPWAKSTNEERLDPHNGILLSPTYDALFDRHLISFENSGKIILKETIEPQAFKKIGVTGLEIIKNFNSDNHFYLEKHRLHFNEKH</sequence>
<evidence type="ECO:0000259" key="1">
    <source>
        <dbReference type="Pfam" id="PF13391"/>
    </source>
</evidence>
<dbReference type="Proteomes" id="UP000808337">
    <property type="component" value="Unassembled WGS sequence"/>
</dbReference>
<organism evidence="3 4">
    <name type="scientific">Candidatus Opimibacter skivensis</name>
    <dbReference type="NCBI Taxonomy" id="2982028"/>
    <lineage>
        <taxon>Bacteria</taxon>
        <taxon>Pseudomonadati</taxon>
        <taxon>Bacteroidota</taxon>
        <taxon>Saprospiria</taxon>
        <taxon>Saprospirales</taxon>
        <taxon>Saprospiraceae</taxon>
        <taxon>Candidatus Opimibacter</taxon>
    </lineage>
</organism>
<dbReference type="EMBL" id="JADKGY010000029">
    <property type="protein sequence ID" value="MBK9984031.1"/>
    <property type="molecule type" value="Genomic_DNA"/>
</dbReference>
<dbReference type="InterPro" id="IPR058712">
    <property type="entry name" value="SRA_ScoMcrA"/>
</dbReference>
<name>A0A9D7SXH7_9BACT</name>
<keyword evidence="3" id="KW-0540">Nuclease</keyword>